<reference evidence="1 2" key="1">
    <citation type="submission" date="2018-11" db="EMBL/GenBank/DDBJ databases">
        <authorList>
            <consortium name="Pathogen Informatics"/>
        </authorList>
    </citation>
    <scope>NUCLEOTIDE SEQUENCE [LARGE SCALE GENOMIC DNA]</scope>
</reference>
<evidence type="ECO:0000313" key="1">
    <source>
        <dbReference type="EMBL" id="VDN41966.1"/>
    </source>
</evidence>
<sequence length="82" mass="9041">MLSCALRKSTVRASPPTGCWIGHGGLQSYTVRLPMPHKTWSQHRLLMGFPLPKTLLGRGFKAKLHALIASYPQARSMDATPI</sequence>
<keyword evidence="2" id="KW-1185">Reference proteome</keyword>
<evidence type="ECO:0000313" key="2">
    <source>
        <dbReference type="Proteomes" id="UP000281553"/>
    </source>
</evidence>
<protein>
    <submittedName>
        <fullName evidence="1">Uncharacterized protein</fullName>
    </submittedName>
</protein>
<dbReference type="Proteomes" id="UP000281553">
    <property type="component" value="Unassembled WGS sequence"/>
</dbReference>
<organism evidence="1 2">
    <name type="scientific">Dibothriocephalus latus</name>
    <name type="common">Fish tapeworm</name>
    <name type="synonym">Diphyllobothrium latum</name>
    <dbReference type="NCBI Taxonomy" id="60516"/>
    <lineage>
        <taxon>Eukaryota</taxon>
        <taxon>Metazoa</taxon>
        <taxon>Spiralia</taxon>
        <taxon>Lophotrochozoa</taxon>
        <taxon>Platyhelminthes</taxon>
        <taxon>Cestoda</taxon>
        <taxon>Eucestoda</taxon>
        <taxon>Diphyllobothriidea</taxon>
        <taxon>Diphyllobothriidae</taxon>
        <taxon>Dibothriocephalus</taxon>
    </lineage>
</organism>
<accession>A0A3P7RFP0</accession>
<gene>
    <name evidence="1" type="ORF">DILT_LOCUS18693</name>
</gene>
<name>A0A3P7RFP0_DIBLA</name>
<dbReference type="AlphaFoldDB" id="A0A3P7RFP0"/>
<proteinExistence type="predicted"/>
<dbReference type="EMBL" id="UYRU01103224">
    <property type="protein sequence ID" value="VDN41966.1"/>
    <property type="molecule type" value="Genomic_DNA"/>
</dbReference>